<reference evidence="7 9" key="2">
    <citation type="submission" date="2019-03" db="EMBL/GenBank/DDBJ databases">
        <title>Diverse conjugative elements silence natural transformation in Legionella species.</title>
        <authorList>
            <person name="Durieux I."/>
            <person name="Ginevra C."/>
            <person name="Attaiech L."/>
            <person name="Picq K."/>
            <person name="Juan P.A."/>
            <person name="Jarraud S."/>
            <person name="Charpentier X."/>
        </authorList>
    </citation>
    <scope>NUCLEOTIDE SEQUENCE [LARGE SCALE GENOMIC DNA]</scope>
    <source>
        <strain evidence="7 9">HL-0427-4011</strain>
    </source>
</reference>
<dbReference type="InterPro" id="IPR042216">
    <property type="entry name" value="MitoNEET_CISD"/>
</dbReference>
<keyword evidence="8" id="KW-1185">Reference proteome</keyword>
<dbReference type="GO" id="GO:0046872">
    <property type="term" value="F:metal ion binding"/>
    <property type="evidence" value="ECO:0007669"/>
    <property type="project" value="UniProtKB-KW"/>
</dbReference>
<dbReference type="InterPro" id="IPR018967">
    <property type="entry name" value="FeS-contain_CDGSH-typ"/>
</dbReference>
<dbReference type="SMART" id="SM00704">
    <property type="entry name" value="ZnF_CDGSH"/>
    <property type="match status" value="2"/>
</dbReference>
<dbReference type="Proteomes" id="UP000054761">
    <property type="component" value="Unassembled WGS sequence"/>
</dbReference>
<dbReference type="EMBL" id="LNYH01000005">
    <property type="protein sequence ID" value="KTD34013.1"/>
    <property type="molecule type" value="Genomic_DNA"/>
</dbReference>
<evidence type="ECO:0000259" key="5">
    <source>
        <dbReference type="SMART" id="SM00704"/>
    </source>
</evidence>
<accession>A0A0W0WNW7</accession>
<dbReference type="GO" id="GO:0005737">
    <property type="term" value="C:cytoplasm"/>
    <property type="evidence" value="ECO:0007669"/>
    <property type="project" value="UniProtKB-ARBA"/>
</dbReference>
<dbReference type="EMBL" id="CP038254">
    <property type="protein sequence ID" value="QBR84543.1"/>
    <property type="molecule type" value="Genomic_DNA"/>
</dbReference>
<evidence type="ECO:0000313" key="9">
    <source>
        <dbReference type="Proteomes" id="UP000295517"/>
    </source>
</evidence>
<keyword evidence="4" id="KW-0411">Iron-sulfur</keyword>
<evidence type="ECO:0000256" key="1">
    <source>
        <dbReference type="ARBA" id="ARBA00022714"/>
    </source>
</evidence>
<protein>
    <submittedName>
        <fullName evidence="7">CDGSH iron-sulfur domain-containing protein</fullName>
    </submittedName>
    <submittedName>
        <fullName evidence="6">Glutamate synthetase</fullName>
    </submittedName>
</protein>
<dbReference type="Gene3D" id="3.40.5.90">
    <property type="entry name" value="CDGSH iron-sulfur domain, mitoNEET-type"/>
    <property type="match status" value="2"/>
</dbReference>
<evidence type="ECO:0000256" key="3">
    <source>
        <dbReference type="ARBA" id="ARBA00023004"/>
    </source>
</evidence>
<evidence type="ECO:0000256" key="4">
    <source>
        <dbReference type="ARBA" id="ARBA00023014"/>
    </source>
</evidence>
<keyword evidence="1" id="KW-0001">2Fe-2S</keyword>
<dbReference type="PANTHER" id="PTHR46491">
    <property type="entry name" value="CDGSH IRON SULFUR DOMAIN PROTEIN HOMOLOG"/>
    <property type="match status" value="1"/>
</dbReference>
<keyword evidence="3" id="KW-0408">Iron</keyword>
<dbReference type="Pfam" id="PF09360">
    <property type="entry name" value="zf-CDGSH"/>
    <property type="match status" value="1"/>
</dbReference>
<dbReference type="Proteomes" id="UP000295517">
    <property type="component" value="Chromosome"/>
</dbReference>
<proteinExistence type="predicted"/>
<gene>
    <name evidence="7" type="ORF">E3983_09310</name>
    <name evidence="6" type="ORF">Lisr_0191</name>
</gene>
<dbReference type="RefSeq" id="WP_058500582.1">
    <property type="nucleotide sequence ID" value="NZ_CAAAJA010000005.1"/>
</dbReference>
<dbReference type="STRING" id="454.Lisr_0191"/>
<dbReference type="PATRIC" id="fig|454.4.peg.199"/>
<organism evidence="6 8">
    <name type="scientific">Legionella israelensis</name>
    <dbReference type="NCBI Taxonomy" id="454"/>
    <lineage>
        <taxon>Bacteria</taxon>
        <taxon>Pseudomonadati</taxon>
        <taxon>Pseudomonadota</taxon>
        <taxon>Gammaproteobacteria</taxon>
        <taxon>Legionellales</taxon>
        <taxon>Legionellaceae</taxon>
        <taxon>Legionella</taxon>
    </lineage>
</organism>
<keyword evidence="2" id="KW-0479">Metal-binding</keyword>
<evidence type="ECO:0000313" key="6">
    <source>
        <dbReference type="EMBL" id="KTD34013.1"/>
    </source>
</evidence>
<dbReference type="AlphaFoldDB" id="A0A0W0WNW7"/>
<evidence type="ECO:0000256" key="2">
    <source>
        <dbReference type="ARBA" id="ARBA00022723"/>
    </source>
</evidence>
<dbReference type="OrthoDB" id="9795032at2"/>
<feature type="domain" description="Iron-binding zinc finger CDGSH type" evidence="5">
    <location>
        <begin position="39"/>
        <end position="76"/>
    </location>
</feature>
<feature type="domain" description="Iron-binding zinc finger CDGSH type" evidence="5">
    <location>
        <begin position="6"/>
        <end position="37"/>
    </location>
</feature>
<dbReference type="InterPro" id="IPR052950">
    <property type="entry name" value="CISD"/>
</dbReference>
<dbReference type="GO" id="GO:0051537">
    <property type="term" value="F:2 iron, 2 sulfur cluster binding"/>
    <property type="evidence" value="ECO:0007669"/>
    <property type="project" value="UniProtKB-KW"/>
</dbReference>
<reference evidence="6 8" key="1">
    <citation type="submission" date="2015-11" db="EMBL/GenBank/DDBJ databases">
        <title>Genomic analysis of 38 Legionella species identifies large and diverse effector repertoires.</title>
        <authorList>
            <person name="Burstein D."/>
            <person name="Amaro F."/>
            <person name="Zusman T."/>
            <person name="Lifshitz Z."/>
            <person name="Cohen O."/>
            <person name="Gilbert J.A."/>
            <person name="Pupko T."/>
            <person name="Shuman H.A."/>
            <person name="Segal G."/>
        </authorList>
    </citation>
    <scope>NUCLEOTIDE SEQUENCE [LARGE SCALE GENOMIC DNA]</scope>
    <source>
        <strain evidence="6 8">Bercovier 4</strain>
    </source>
</reference>
<evidence type="ECO:0000313" key="8">
    <source>
        <dbReference type="Proteomes" id="UP000054761"/>
    </source>
</evidence>
<sequence>MNDEPIFPIAVDVEEGKIYKWCGCGKTRHQPFCDKKDCERAVEYKAIMNETVYFCACKQTKAPPFCDGSHAKILIEMARKRQKK</sequence>
<name>A0A0W0WNW7_9GAMM</name>
<dbReference type="PANTHER" id="PTHR46491:SF3">
    <property type="entry name" value="CDGSH IRON-SULFUR DOMAIN-CONTAINING PROTEIN 3, MITOCHONDRIAL"/>
    <property type="match status" value="1"/>
</dbReference>
<evidence type="ECO:0000313" key="7">
    <source>
        <dbReference type="EMBL" id="QBR84543.1"/>
    </source>
</evidence>